<organism evidence="11 12">
    <name type="scientific">Phaedon cochleariae</name>
    <name type="common">Mustard beetle</name>
    <dbReference type="NCBI Taxonomy" id="80249"/>
    <lineage>
        <taxon>Eukaryota</taxon>
        <taxon>Metazoa</taxon>
        <taxon>Ecdysozoa</taxon>
        <taxon>Arthropoda</taxon>
        <taxon>Hexapoda</taxon>
        <taxon>Insecta</taxon>
        <taxon>Pterygota</taxon>
        <taxon>Neoptera</taxon>
        <taxon>Endopterygota</taxon>
        <taxon>Coleoptera</taxon>
        <taxon>Polyphaga</taxon>
        <taxon>Cucujiformia</taxon>
        <taxon>Chrysomeloidea</taxon>
        <taxon>Chrysomelidae</taxon>
        <taxon>Chrysomelinae</taxon>
        <taxon>Chrysomelini</taxon>
        <taxon>Phaedon</taxon>
    </lineage>
</organism>
<evidence type="ECO:0000256" key="10">
    <source>
        <dbReference type="SAM" id="MobiDB-lite"/>
    </source>
</evidence>
<reference evidence="11" key="2">
    <citation type="submission" date="2022-10" db="EMBL/GenBank/DDBJ databases">
        <authorList>
            <consortium name="ENA_rothamsted_submissions"/>
            <consortium name="culmorum"/>
            <person name="King R."/>
        </authorList>
    </citation>
    <scope>NUCLEOTIDE SEQUENCE</scope>
</reference>
<keyword evidence="5 9" id="KW-0811">Translocation</keyword>
<dbReference type="Pfam" id="PF04121">
    <property type="entry name" value="Nup84_Nup100"/>
    <property type="match status" value="1"/>
</dbReference>
<feature type="region of interest" description="Disordered" evidence="10">
    <location>
        <begin position="324"/>
        <end position="345"/>
    </location>
</feature>
<keyword evidence="4" id="KW-0653">Protein transport</keyword>
<dbReference type="GO" id="GO:0031080">
    <property type="term" value="C:nuclear pore outer ring"/>
    <property type="evidence" value="ECO:0007669"/>
    <property type="project" value="TreeGrafter"/>
</dbReference>
<dbReference type="PANTHER" id="PTHR13003:SF2">
    <property type="entry name" value="NUCLEAR PORE COMPLEX PROTEIN NUP107"/>
    <property type="match status" value="1"/>
</dbReference>
<dbReference type="GO" id="GO:0006606">
    <property type="term" value="P:protein import into nucleus"/>
    <property type="evidence" value="ECO:0007669"/>
    <property type="project" value="TreeGrafter"/>
</dbReference>
<accession>A0A9P0GSF7</accession>
<evidence type="ECO:0000256" key="3">
    <source>
        <dbReference type="ARBA" id="ARBA00022816"/>
    </source>
</evidence>
<dbReference type="Gene3D" id="1.20.190.50">
    <property type="match status" value="1"/>
</dbReference>
<dbReference type="AlphaFoldDB" id="A0A9P0GSF7"/>
<sequence>MDNDLERSVRLLEDALSTSGRGLFKKSLLKSRTDYDNRLDFSSTVANHELLKHLRRQQHPSFDETGSKLSHILQGDQTVIGNVLQANVAPWTTAVDSLYTEFFEVLQTHSGGQDILEVVTDLARCCSDALKVIQSLKCKVAVSHLDEEICLEKERNTWRLLFILYQDRLLAQNMMDDQGVMQYFGRSEKMCVQNLFKRDGLVRESQLIIDWLESNAADRDDEVLHFSDSTVGWENTLHQLQSAETIAFLSSRRIVSSLDPDAPNRERMPLHDLDSEDDKRLARKVFAEVRCGKLEEAQKLCRQTGHSWKAALFEGWRLFHDPNVKENSDNDAGSEADDGYEEMDSNELKEIEGNSSRDIWKIMAIKYCKQDYLNLYDRASIGAFCGYLNTLLPVCNSWEDSLWAYMRTLVDVRVESEIRDCVTRNGEYLPLPEEYWTQRMSLNEVFHNLESSKDALVREEAKRPDHVIQKHIIMDEIATLLLKFEEWIEDENLPTSFLRFLAHLVLFFDQIGQGHNREVMEKVLENYINRLMAMNETQMVAYYVSKLSPNNQVHLYAKYLENIIDEEERKTSLLYAEDSGLNVLAITKQVVENVRNIPHETEESGNLQHKITEVDNYKISSLDWVLFYENQRAEALVQVNGLIFTFLTLGKVDAAHLAFNKIPQDMVEKIIKEGEVSETLRQSIKEFFSYKAYLDANEAFNEWFKHCKCQPTPPAALPDNAQFPEKVAHQHRQSQHKAELERWKLTANHLAKNAKTKLYNVLLFPEGWLVGAVDDDYLRSACLPGIVLLIYSVLSESGQHAECVQLADIIASEKHCLYKVYSKEKLAEILEKLCESSVALLNAKKDPWGNETAA</sequence>
<keyword evidence="2 9" id="KW-0813">Transport</keyword>
<keyword evidence="8 9" id="KW-0539">Nucleus</keyword>
<evidence type="ECO:0000256" key="6">
    <source>
        <dbReference type="ARBA" id="ARBA00023132"/>
    </source>
</evidence>
<dbReference type="EMBL" id="OU896721">
    <property type="protein sequence ID" value="CAH1154193.1"/>
    <property type="molecule type" value="Genomic_DNA"/>
</dbReference>
<evidence type="ECO:0000256" key="5">
    <source>
        <dbReference type="ARBA" id="ARBA00023010"/>
    </source>
</evidence>
<dbReference type="FunFam" id="1.10.3450.20:FF:000001">
    <property type="entry name" value="Nuclear pore complex protein"/>
    <property type="match status" value="1"/>
</dbReference>
<comment type="subunit">
    <text evidence="9">Part of the nuclear pore complex (NPC).</text>
</comment>
<reference evidence="11" key="1">
    <citation type="submission" date="2022-01" db="EMBL/GenBank/DDBJ databases">
        <authorList>
            <person name="King R."/>
        </authorList>
    </citation>
    <scope>NUCLEOTIDE SEQUENCE</scope>
</reference>
<keyword evidence="3" id="KW-0509">mRNA transport</keyword>
<evidence type="ECO:0000256" key="2">
    <source>
        <dbReference type="ARBA" id="ARBA00022448"/>
    </source>
</evidence>
<gene>
    <name evidence="11" type="ORF">PHAECO_LOCUS4681</name>
</gene>
<dbReference type="InterPro" id="IPR007252">
    <property type="entry name" value="Nup84/Nup107"/>
</dbReference>
<proteinExistence type="inferred from homology"/>
<protein>
    <recommendedName>
        <fullName evidence="9">Nuclear pore complex protein</fullName>
    </recommendedName>
</protein>
<dbReference type="GO" id="GO:0017056">
    <property type="term" value="F:structural constituent of nuclear pore"/>
    <property type="evidence" value="ECO:0007669"/>
    <property type="project" value="UniProtKB-UniRule"/>
</dbReference>
<keyword evidence="12" id="KW-1185">Reference proteome</keyword>
<evidence type="ECO:0000256" key="4">
    <source>
        <dbReference type="ARBA" id="ARBA00022927"/>
    </source>
</evidence>
<evidence type="ECO:0000256" key="7">
    <source>
        <dbReference type="ARBA" id="ARBA00023136"/>
    </source>
</evidence>
<evidence type="ECO:0000256" key="9">
    <source>
        <dbReference type="RuleBase" id="RU365072"/>
    </source>
</evidence>
<comment type="function">
    <text evidence="9">Functions as a component of the nuclear pore complex (NPC).</text>
</comment>
<evidence type="ECO:0000256" key="1">
    <source>
        <dbReference type="ARBA" id="ARBA00009510"/>
    </source>
</evidence>
<feature type="compositionally biased region" description="Acidic residues" evidence="10">
    <location>
        <begin position="332"/>
        <end position="345"/>
    </location>
</feature>
<keyword evidence="7 9" id="KW-0472">Membrane</keyword>
<dbReference type="GO" id="GO:0006406">
    <property type="term" value="P:mRNA export from nucleus"/>
    <property type="evidence" value="ECO:0007669"/>
    <property type="project" value="TreeGrafter"/>
</dbReference>
<name>A0A9P0GSF7_PHACE</name>
<comment type="similarity">
    <text evidence="1 9">Belongs to the nucleoporin Nup84/Nup107 family.</text>
</comment>
<evidence type="ECO:0000313" key="11">
    <source>
        <dbReference type="EMBL" id="CAH1154193.1"/>
    </source>
</evidence>
<dbReference type="PANTHER" id="PTHR13003">
    <property type="entry name" value="NUP107-RELATED"/>
    <property type="match status" value="1"/>
</dbReference>
<evidence type="ECO:0000256" key="8">
    <source>
        <dbReference type="ARBA" id="ARBA00023242"/>
    </source>
</evidence>
<dbReference type="Gene3D" id="1.10.3450.20">
    <property type="match status" value="1"/>
</dbReference>
<dbReference type="GO" id="GO:0000973">
    <property type="term" value="P:post-transcriptional tethering of RNA polymerase II gene DNA at nuclear periphery"/>
    <property type="evidence" value="ECO:0007669"/>
    <property type="project" value="TreeGrafter"/>
</dbReference>
<keyword evidence="6 9" id="KW-0906">Nuclear pore complex</keyword>
<dbReference type="Proteomes" id="UP001153737">
    <property type="component" value="Chromosome 15"/>
</dbReference>
<dbReference type="OrthoDB" id="3098at2759"/>
<dbReference type="GO" id="GO:0031965">
    <property type="term" value="C:nuclear membrane"/>
    <property type="evidence" value="ECO:0007669"/>
    <property type="project" value="UniProtKB-SubCell"/>
</dbReference>
<evidence type="ECO:0000313" key="12">
    <source>
        <dbReference type="Proteomes" id="UP001153737"/>
    </source>
</evidence>
<comment type="subcellular location">
    <subcellularLocation>
        <location evidence="9">Nucleus</location>
        <location evidence="9">Nuclear pore complex</location>
    </subcellularLocation>
    <subcellularLocation>
        <location evidence="9">Nucleus membrane</location>
    </subcellularLocation>
</comment>